<keyword evidence="6 13" id="KW-0732">Signal</keyword>
<dbReference type="PANTHER" id="PTHR37016">
    <property type="match status" value="1"/>
</dbReference>
<dbReference type="InterPro" id="IPR050414">
    <property type="entry name" value="Fungal_M35_metalloproteases"/>
</dbReference>
<dbReference type="GO" id="GO:0046872">
    <property type="term" value="F:metal ion binding"/>
    <property type="evidence" value="ECO:0007669"/>
    <property type="project" value="UniProtKB-KW"/>
</dbReference>
<gene>
    <name evidence="14" type="ORF">GTA08_BOTSDO13884</name>
</gene>
<evidence type="ECO:0000313" key="15">
    <source>
        <dbReference type="Proteomes" id="UP000572817"/>
    </source>
</evidence>
<name>A0A8H4J1S2_9PEZI</name>
<comment type="similarity">
    <text evidence="2 13">Belongs to the peptidase M35 family.</text>
</comment>
<keyword evidence="5 12" id="KW-0479">Metal-binding</keyword>
<comment type="caution">
    <text evidence="14">The sequence shown here is derived from an EMBL/GenBank/DDBJ whole genome shotgun (WGS) entry which is preliminary data.</text>
</comment>
<feature type="binding site" evidence="12">
    <location>
        <position position="307"/>
    </location>
    <ligand>
        <name>Zn(2+)</name>
        <dbReference type="ChEBI" id="CHEBI:29105"/>
        <note>catalytic</note>
    </ligand>
</feature>
<dbReference type="GO" id="GO:0006508">
    <property type="term" value="P:proteolysis"/>
    <property type="evidence" value="ECO:0007669"/>
    <property type="project" value="UniProtKB-KW"/>
</dbReference>
<comment type="catalytic activity">
    <reaction evidence="1 13">
        <text>Preferential cleavage of bonds with hydrophobic residues in P1'. Also 3-Asn-|-Gln-4 and 8-Gly-|-Ser-9 bonds in insulin B chain.</text>
        <dbReference type="EC" id="3.4.24.39"/>
    </reaction>
</comment>
<protein>
    <recommendedName>
        <fullName evidence="13">Neutral protease 2</fullName>
        <ecNumber evidence="13">3.4.24.39</ecNumber>
    </recommendedName>
    <alternativeName>
        <fullName evidence="13">Deuterolysin</fullName>
    </alternativeName>
</protein>
<evidence type="ECO:0000256" key="11">
    <source>
        <dbReference type="PIRSR" id="PIRSR601384-1"/>
    </source>
</evidence>
<dbReference type="Proteomes" id="UP000572817">
    <property type="component" value="Unassembled WGS sequence"/>
</dbReference>
<evidence type="ECO:0000256" key="12">
    <source>
        <dbReference type="PIRSR" id="PIRSR601384-2"/>
    </source>
</evidence>
<dbReference type="InterPro" id="IPR024079">
    <property type="entry name" value="MetalloPept_cat_dom_sf"/>
</dbReference>
<comment type="subcellular location">
    <subcellularLocation>
        <location evidence="13">Secreted</location>
    </subcellularLocation>
</comment>
<evidence type="ECO:0000256" key="7">
    <source>
        <dbReference type="ARBA" id="ARBA00022801"/>
    </source>
</evidence>
<feature type="chain" id="PRO_5034708555" description="Neutral protease 2" evidence="13">
    <location>
        <begin position="20"/>
        <end position="352"/>
    </location>
</feature>
<dbReference type="InterPro" id="IPR001384">
    <property type="entry name" value="Peptidase_M35"/>
</dbReference>
<comment type="function">
    <text evidence="13">Secreted metalloproteinase that allows assimilation of proteinaceous substrates. Shows high activities on basic nuclear substrates such as histone and protamine.</text>
</comment>
<dbReference type="AlphaFoldDB" id="A0A8H4J1S2"/>
<dbReference type="Gene3D" id="2.60.40.2970">
    <property type="match status" value="1"/>
</dbReference>
<dbReference type="EC" id="3.4.24.39" evidence="13"/>
<evidence type="ECO:0000256" key="5">
    <source>
        <dbReference type="ARBA" id="ARBA00022723"/>
    </source>
</evidence>
<dbReference type="OrthoDB" id="412874at2759"/>
<dbReference type="SUPFAM" id="SSF55486">
    <property type="entry name" value="Metalloproteases ('zincins'), catalytic domain"/>
    <property type="match status" value="1"/>
</dbReference>
<keyword evidence="7 13" id="KW-0378">Hydrolase</keyword>
<keyword evidence="3 13" id="KW-0645">Protease</keyword>
<feature type="binding site" evidence="12">
    <location>
        <position position="316"/>
    </location>
    <ligand>
        <name>Zn(2+)</name>
        <dbReference type="ChEBI" id="CHEBI:29105"/>
        <note>catalytic</note>
    </ligand>
</feature>
<evidence type="ECO:0000256" key="10">
    <source>
        <dbReference type="ARBA" id="ARBA00023145"/>
    </source>
</evidence>
<evidence type="ECO:0000256" key="2">
    <source>
        <dbReference type="ARBA" id="ARBA00010279"/>
    </source>
</evidence>
<evidence type="ECO:0000256" key="9">
    <source>
        <dbReference type="ARBA" id="ARBA00023049"/>
    </source>
</evidence>
<evidence type="ECO:0000256" key="3">
    <source>
        <dbReference type="ARBA" id="ARBA00022670"/>
    </source>
</evidence>
<keyword evidence="4 13" id="KW-0165">Cleavage on pair of basic residues</keyword>
<dbReference type="Pfam" id="PF02102">
    <property type="entry name" value="Peptidase_M35"/>
    <property type="match status" value="1"/>
</dbReference>
<evidence type="ECO:0000256" key="8">
    <source>
        <dbReference type="ARBA" id="ARBA00022833"/>
    </source>
</evidence>
<keyword evidence="13" id="KW-0964">Secreted</keyword>
<organism evidence="14 15">
    <name type="scientific">Botryosphaeria dothidea</name>
    <dbReference type="NCBI Taxonomy" id="55169"/>
    <lineage>
        <taxon>Eukaryota</taxon>
        <taxon>Fungi</taxon>
        <taxon>Dikarya</taxon>
        <taxon>Ascomycota</taxon>
        <taxon>Pezizomycotina</taxon>
        <taxon>Dothideomycetes</taxon>
        <taxon>Dothideomycetes incertae sedis</taxon>
        <taxon>Botryosphaeriales</taxon>
        <taxon>Botryosphaeriaceae</taxon>
        <taxon>Botryosphaeria</taxon>
    </lineage>
</organism>
<evidence type="ECO:0000313" key="14">
    <source>
        <dbReference type="EMBL" id="KAF4310568.1"/>
    </source>
</evidence>
<keyword evidence="9 13" id="KW-0482">Metalloprotease</keyword>
<dbReference type="GO" id="GO:0005576">
    <property type="term" value="C:extracellular region"/>
    <property type="evidence" value="ECO:0007669"/>
    <property type="project" value="UniProtKB-SubCell"/>
</dbReference>
<evidence type="ECO:0000256" key="1">
    <source>
        <dbReference type="ARBA" id="ARBA00001187"/>
    </source>
</evidence>
<sequence>MKFSAGLSLVLAATASATAINLNKRDTPLDVKLEMIGNSEVKATVTNKGLSALKLYKTGTILDKAPVEKVEINSAESRVDFDGIRLRVATSNLSEENFQTIPAGESIEVSFDVAEVHDLAAGGSFDILSEGAFPYAEADSLDIAGAAAYITNKITATVDGTQAAEARERFLAKRSIVQSDCSGSRLTATRTALSNCRTLALAAQSAAASGSASKFQEYYKSTAASTRSTVAAVFGRVATECGSTSSGVARYYCSDVYGACDPGVLAYTLPSQSYMVNCPLYFSDLSALSRTCHDQDQATTTLHEMTHLSQIKGTTDQNGAYGYAAVRALTAAQNLNHADTYTLYAQALYAGC</sequence>
<evidence type="ECO:0000256" key="13">
    <source>
        <dbReference type="RuleBase" id="RU361126"/>
    </source>
</evidence>
<keyword evidence="15" id="KW-1185">Reference proteome</keyword>
<dbReference type="EMBL" id="WWBZ02000014">
    <property type="protein sequence ID" value="KAF4310568.1"/>
    <property type="molecule type" value="Genomic_DNA"/>
</dbReference>
<dbReference type="PANTHER" id="PTHR37016:SF2">
    <property type="entry name" value="NEUTRAL PROTEASE 2 HOMOLOG SNOG_02177"/>
    <property type="match status" value="1"/>
</dbReference>
<feature type="active site" evidence="11">
    <location>
        <position position="304"/>
    </location>
</feature>
<feature type="signal peptide" evidence="13">
    <location>
        <begin position="1"/>
        <end position="19"/>
    </location>
</feature>
<dbReference type="CDD" id="cd11008">
    <property type="entry name" value="M35_deuterolysin_like"/>
    <property type="match status" value="1"/>
</dbReference>
<dbReference type="Gene3D" id="3.40.390.10">
    <property type="entry name" value="Collagenase (Catalytic Domain)"/>
    <property type="match status" value="1"/>
</dbReference>
<accession>A0A8H4J1S2</accession>
<feature type="binding site" evidence="12">
    <location>
        <position position="303"/>
    </location>
    <ligand>
        <name>Zn(2+)</name>
        <dbReference type="ChEBI" id="CHEBI:29105"/>
        <note>catalytic</note>
    </ligand>
</feature>
<dbReference type="PRINTS" id="PR00768">
    <property type="entry name" value="DEUTEROLYSIN"/>
</dbReference>
<keyword evidence="8 12" id="KW-0862">Zinc</keyword>
<dbReference type="GO" id="GO:0004222">
    <property type="term" value="F:metalloendopeptidase activity"/>
    <property type="evidence" value="ECO:0007669"/>
    <property type="project" value="InterPro"/>
</dbReference>
<comment type="cofactor">
    <cofactor evidence="12 13">
        <name>Zn(2+)</name>
        <dbReference type="ChEBI" id="CHEBI:29105"/>
    </cofactor>
    <text evidence="12 13">Binds 1 zinc ion per subunit.</text>
</comment>
<keyword evidence="10" id="KW-0865">Zymogen</keyword>
<evidence type="ECO:0000256" key="4">
    <source>
        <dbReference type="ARBA" id="ARBA00022685"/>
    </source>
</evidence>
<reference evidence="14" key="1">
    <citation type="submission" date="2020-04" db="EMBL/GenBank/DDBJ databases">
        <title>Genome Assembly and Annotation of Botryosphaeria dothidea sdau 11-99, a Latent Pathogen of Apple Fruit Ring Rot in China.</title>
        <authorList>
            <person name="Yu C."/>
            <person name="Diao Y."/>
            <person name="Lu Q."/>
            <person name="Zhao J."/>
            <person name="Cui S."/>
            <person name="Peng C."/>
            <person name="He B."/>
            <person name="Liu H."/>
        </authorList>
    </citation>
    <scope>NUCLEOTIDE SEQUENCE [LARGE SCALE GENOMIC DNA]</scope>
    <source>
        <strain evidence="14">Sdau11-99</strain>
    </source>
</reference>
<evidence type="ECO:0000256" key="6">
    <source>
        <dbReference type="ARBA" id="ARBA00022729"/>
    </source>
</evidence>
<proteinExistence type="inferred from homology"/>